<comment type="caution">
    <text evidence="3">The sequence shown here is derived from an EMBL/GenBank/DDBJ whole genome shotgun (WGS) entry which is preliminary data.</text>
</comment>
<dbReference type="Gene3D" id="3.40.710.10">
    <property type="entry name" value="DD-peptidase/beta-lactamase superfamily"/>
    <property type="match status" value="1"/>
</dbReference>
<keyword evidence="1" id="KW-0732">Signal</keyword>
<name>A0ABX0XA52_9BACT</name>
<gene>
    <name evidence="3" type="ORF">GGR27_001424</name>
</gene>
<dbReference type="PANTHER" id="PTHR43283:SF7">
    <property type="entry name" value="BETA-LACTAMASE-RELATED DOMAIN-CONTAINING PROTEIN"/>
    <property type="match status" value="1"/>
</dbReference>
<feature type="chain" id="PRO_5046403543" evidence="1">
    <location>
        <begin position="20"/>
        <end position="426"/>
    </location>
</feature>
<dbReference type="InterPro" id="IPR050789">
    <property type="entry name" value="Diverse_Enzym_Activities"/>
</dbReference>
<protein>
    <submittedName>
        <fullName evidence="3">CubicO group peptidase (Beta-lactamase class C family)</fullName>
    </submittedName>
</protein>
<dbReference type="Pfam" id="PF00144">
    <property type="entry name" value="Beta-lactamase"/>
    <property type="match status" value="1"/>
</dbReference>
<accession>A0ABX0XA52</accession>
<dbReference type="SUPFAM" id="SSF56601">
    <property type="entry name" value="beta-lactamase/transpeptidase-like"/>
    <property type="match status" value="1"/>
</dbReference>
<sequence>MKVLRLAALLLVTSLSSCHIGRFFVYNFANITDHKIFPATELPASSAPAPFAVQPLGPALVDEVSLGVPKRGKMNVSQYLENETSTTAFLVIRNDSILYERYFNGYEPQDISTFFSVSKSITSLLVGIAVDEGIIESIDDPVTKYIPELRDAAEGFKRQTIRHLLNMRSGLAYTESYSNPFAPMAKLYYGRDQLGQIEKMDFREEPGTVHRYQSVSTAILGIVVEKASGMPLGDYLAQKVWEPLGMEYAASVSLDDKKHRSAKAYSGVNATARDLAKIGRLYLNKGMAGDRRIVSEAWIEASTTPDFANDQYQYQWYSIGESLREPDGKQVMYFPDSLAAAAYAPQIEADYVRTMASERKPGQYYLDTATDEYYAQGILNQLLYVDPTDNLIMVRLGKKWDGGYLWLFEAIREELTEAEGADAGAR</sequence>
<dbReference type="InterPro" id="IPR012338">
    <property type="entry name" value="Beta-lactam/transpept-like"/>
</dbReference>
<dbReference type="Proteomes" id="UP000770785">
    <property type="component" value="Unassembled WGS sequence"/>
</dbReference>
<evidence type="ECO:0000259" key="2">
    <source>
        <dbReference type="Pfam" id="PF00144"/>
    </source>
</evidence>
<organism evidence="3 4">
    <name type="scientific">Neolewinella antarctica</name>
    <dbReference type="NCBI Taxonomy" id="442734"/>
    <lineage>
        <taxon>Bacteria</taxon>
        <taxon>Pseudomonadati</taxon>
        <taxon>Bacteroidota</taxon>
        <taxon>Saprospiria</taxon>
        <taxon>Saprospirales</taxon>
        <taxon>Lewinellaceae</taxon>
        <taxon>Neolewinella</taxon>
    </lineage>
</organism>
<reference evidence="3 4" key="1">
    <citation type="submission" date="2020-03" db="EMBL/GenBank/DDBJ databases">
        <title>Genomic Encyclopedia of Type Strains, Phase IV (KMG-IV): sequencing the most valuable type-strain genomes for metagenomic binning, comparative biology and taxonomic classification.</title>
        <authorList>
            <person name="Goeker M."/>
        </authorList>
    </citation>
    <scope>NUCLEOTIDE SEQUENCE [LARGE SCALE GENOMIC DNA]</scope>
    <source>
        <strain evidence="3 4">DSM 105096</strain>
    </source>
</reference>
<evidence type="ECO:0000313" key="4">
    <source>
        <dbReference type="Proteomes" id="UP000770785"/>
    </source>
</evidence>
<dbReference type="EMBL" id="JAATJH010000002">
    <property type="protein sequence ID" value="NJC25925.1"/>
    <property type="molecule type" value="Genomic_DNA"/>
</dbReference>
<dbReference type="InterPro" id="IPR001466">
    <property type="entry name" value="Beta-lactam-related"/>
</dbReference>
<feature type="signal peptide" evidence="1">
    <location>
        <begin position="1"/>
        <end position="19"/>
    </location>
</feature>
<feature type="domain" description="Beta-lactamase-related" evidence="2">
    <location>
        <begin position="81"/>
        <end position="396"/>
    </location>
</feature>
<dbReference type="PANTHER" id="PTHR43283">
    <property type="entry name" value="BETA-LACTAMASE-RELATED"/>
    <property type="match status" value="1"/>
</dbReference>
<dbReference type="PROSITE" id="PS51257">
    <property type="entry name" value="PROKAR_LIPOPROTEIN"/>
    <property type="match status" value="1"/>
</dbReference>
<proteinExistence type="predicted"/>
<evidence type="ECO:0000256" key="1">
    <source>
        <dbReference type="SAM" id="SignalP"/>
    </source>
</evidence>
<dbReference type="RefSeq" id="WP_168036694.1">
    <property type="nucleotide sequence ID" value="NZ_JAATJH010000002.1"/>
</dbReference>
<keyword evidence="4" id="KW-1185">Reference proteome</keyword>
<evidence type="ECO:0000313" key="3">
    <source>
        <dbReference type="EMBL" id="NJC25925.1"/>
    </source>
</evidence>